<dbReference type="PANTHER" id="PTHR11431">
    <property type="entry name" value="FERRITIN"/>
    <property type="match status" value="1"/>
</dbReference>
<dbReference type="InterPro" id="IPR012347">
    <property type="entry name" value="Ferritin-like"/>
</dbReference>
<dbReference type="SUPFAM" id="SSF47240">
    <property type="entry name" value="Ferritin-like"/>
    <property type="match status" value="1"/>
</dbReference>
<dbReference type="EMBL" id="JBEUOH010000008">
    <property type="protein sequence ID" value="KAL0883935.1"/>
    <property type="molecule type" value="Genomic_DNA"/>
</dbReference>
<feature type="chain" id="PRO_5046582363" description="Ferritin" evidence="7">
    <location>
        <begin position="17"/>
        <end position="243"/>
    </location>
</feature>
<evidence type="ECO:0000313" key="10">
    <source>
        <dbReference type="Proteomes" id="UP001549920"/>
    </source>
</evidence>
<name>A0ABR3I570_LOXSC</name>
<gene>
    <name evidence="9" type="ORF">ABMA27_015998</name>
</gene>
<evidence type="ECO:0000256" key="7">
    <source>
        <dbReference type="SAM" id="SignalP"/>
    </source>
</evidence>
<accession>A0ABR3I570</accession>
<keyword evidence="10" id="KW-1185">Reference proteome</keyword>
<evidence type="ECO:0000256" key="6">
    <source>
        <dbReference type="SAM" id="Coils"/>
    </source>
</evidence>
<feature type="coiled-coil region" evidence="6">
    <location>
        <begin position="158"/>
        <end position="226"/>
    </location>
</feature>
<keyword evidence="3 5" id="KW-0479">Metal-binding</keyword>
<evidence type="ECO:0000256" key="2">
    <source>
        <dbReference type="ARBA" id="ARBA00022434"/>
    </source>
</evidence>
<proteinExistence type="inferred from homology"/>
<dbReference type="InterPro" id="IPR009040">
    <property type="entry name" value="Ferritin-like_diiron"/>
</dbReference>
<keyword evidence="2 5" id="KW-0409">Iron storage</keyword>
<keyword evidence="7" id="KW-0732">Signal</keyword>
<comment type="catalytic activity">
    <reaction evidence="5">
        <text>4 Fe(2+) + O2 + 4 H(+) = 4 Fe(3+) + 2 H2O</text>
        <dbReference type="Rhea" id="RHEA:11148"/>
        <dbReference type="ChEBI" id="CHEBI:15377"/>
        <dbReference type="ChEBI" id="CHEBI:15378"/>
        <dbReference type="ChEBI" id="CHEBI:15379"/>
        <dbReference type="ChEBI" id="CHEBI:29033"/>
        <dbReference type="ChEBI" id="CHEBI:29034"/>
        <dbReference type="EC" id="1.16.3.1"/>
    </reaction>
</comment>
<dbReference type="PROSITE" id="PS50905">
    <property type="entry name" value="FERRITIN_LIKE"/>
    <property type="match status" value="1"/>
</dbReference>
<keyword evidence="5" id="KW-0560">Oxidoreductase</keyword>
<sequence length="243" mass="28259">MTCFFFELSLVNFSLFLQNYFSNMYMYNGIFFKTANFVSLCKVFMNINPLFNFTLNTIPNSVRNNSYCKYKYSSEVENAVNKQIESERNAAFTYLNMAVNFLHPSISYPGVGGYFMKMYEEELGHMKILINYQIIRGGTPILTFKDVDMIANSKITLLEAFNQALETEKKVTEQLENIIKTAEASEDYETADFITSKFLAEQMNAIHELSQHITKLNRLCDDMEALYQFDLKLSKEYPYSLKT</sequence>
<evidence type="ECO:0000256" key="5">
    <source>
        <dbReference type="RuleBase" id="RU361145"/>
    </source>
</evidence>
<dbReference type="InterPro" id="IPR008331">
    <property type="entry name" value="Ferritin_DPS_dom"/>
</dbReference>
<comment type="similarity">
    <text evidence="1 5">Belongs to the ferritin family.</text>
</comment>
<keyword evidence="6" id="KW-0175">Coiled coil</keyword>
<dbReference type="EC" id="1.16.3.1" evidence="5"/>
<organism evidence="9 10">
    <name type="scientific">Loxostege sticticalis</name>
    <name type="common">Beet webworm moth</name>
    <dbReference type="NCBI Taxonomy" id="481309"/>
    <lineage>
        <taxon>Eukaryota</taxon>
        <taxon>Metazoa</taxon>
        <taxon>Ecdysozoa</taxon>
        <taxon>Arthropoda</taxon>
        <taxon>Hexapoda</taxon>
        <taxon>Insecta</taxon>
        <taxon>Pterygota</taxon>
        <taxon>Neoptera</taxon>
        <taxon>Endopterygota</taxon>
        <taxon>Lepidoptera</taxon>
        <taxon>Glossata</taxon>
        <taxon>Ditrysia</taxon>
        <taxon>Pyraloidea</taxon>
        <taxon>Crambidae</taxon>
        <taxon>Pyraustinae</taxon>
        <taxon>Loxostege</taxon>
    </lineage>
</organism>
<evidence type="ECO:0000256" key="3">
    <source>
        <dbReference type="ARBA" id="ARBA00022723"/>
    </source>
</evidence>
<comment type="caution">
    <text evidence="9">The sequence shown here is derived from an EMBL/GenBank/DDBJ whole genome shotgun (WGS) entry which is preliminary data.</text>
</comment>
<evidence type="ECO:0000256" key="4">
    <source>
        <dbReference type="ARBA" id="ARBA00023004"/>
    </source>
</evidence>
<protein>
    <recommendedName>
        <fullName evidence="5">Ferritin</fullName>
        <ecNumber evidence="5">1.16.3.1</ecNumber>
    </recommendedName>
</protein>
<dbReference type="PANTHER" id="PTHR11431:SF75">
    <property type="entry name" value="FERRITIN"/>
    <property type="match status" value="1"/>
</dbReference>
<feature type="signal peptide" evidence="7">
    <location>
        <begin position="1"/>
        <end position="16"/>
    </location>
</feature>
<dbReference type="InterPro" id="IPR009078">
    <property type="entry name" value="Ferritin-like_SF"/>
</dbReference>
<comment type="function">
    <text evidence="5">Stores iron in a soluble, non-toxic, readily available form. Important for iron homeostasis. Iron is taken up in the ferrous form and deposited as ferric hydroxides after oxidation.</text>
</comment>
<feature type="domain" description="Ferritin-like diiron" evidence="8">
    <location>
        <begin position="70"/>
        <end position="220"/>
    </location>
</feature>
<dbReference type="Gene3D" id="1.20.1260.10">
    <property type="match status" value="1"/>
</dbReference>
<reference evidence="9 10" key="1">
    <citation type="submission" date="2024-06" db="EMBL/GenBank/DDBJ databases">
        <title>A chromosome-level genome assembly of beet webworm, Loxostege sticticalis.</title>
        <authorList>
            <person name="Zhang Y."/>
        </authorList>
    </citation>
    <scope>NUCLEOTIDE SEQUENCE [LARGE SCALE GENOMIC DNA]</scope>
    <source>
        <strain evidence="9">AQ026</strain>
        <tissue evidence="9">Whole body</tissue>
    </source>
</reference>
<evidence type="ECO:0000259" key="8">
    <source>
        <dbReference type="PROSITE" id="PS50905"/>
    </source>
</evidence>
<dbReference type="CDD" id="cd01056">
    <property type="entry name" value="Euk_Ferritin"/>
    <property type="match status" value="1"/>
</dbReference>
<dbReference type="Proteomes" id="UP001549920">
    <property type="component" value="Unassembled WGS sequence"/>
</dbReference>
<keyword evidence="4 5" id="KW-0408">Iron</keyword>
<dbReference type="Pfam" id="PF00210">
    <property type="entry name" value="Ferritin"/>
    <property type="match status" value="1"/>
</dbReference>
<evidence type="ECO:0000256" key="1">
    <source>
        <dbReference type="ARBA" id="ARBA00007513"/>
    </source>
</evidence>
<dbReference type="InterPro" id="IPR001519">
    <property type="entry name" value="Ferritin"/>
</dbReference>
<evidence type="ECO:0000313" key="9">
    <source>
        <dbReference type="EMBL" id="KAL0883935.1"/>
    </source>
</evidence>